<gene>
    <name evidence="1" type="ORF">ACFPFM_18115</name>
</gene>
<accession>A0ABV9Y2S7</accession>
<evidence type="ECO:0000313" key="2">
    <source>
        <dbReference type="Proteomes" id="UP001595833"/>
    </source>
</evidence>
<name>A0ABV9Y2S7_9PSEU</name>
<organism evidence="1 2">
    <name type="scientific">Saccharothrix xinjiangensis</name>
    <dbReference type="NCBI Taxonomy" id="204798"/>
    <lineage>
        <taxon>Bacteria</taxon>
        <taxon>Bacillati</taxon>
        <taxon>Actinomycetota</taxon>
        <taxon>Actinomycetes</taxon>
        <taxon>Pseudonocardiales</taxon>
        <taxon>Pseudonocardiaceae</taxon>
        <taxon>Saccharothrix</taxon>
    </lineage>
</organism>
<reference evidence="2" key="1">
    <citation type="journal article" date="2019" name="Int. J. Syst. Evol. Microbiol.">
        <title>The Global Catalogue of Microorganisms (GCM) 10K type strain sequencing project: providing services to taxonomists for standard genome sequencing and annotation.</title>
        <authorList>
            <consortium name="The Broad Institute Genomics Platform"/>
            <consortium name="The Broad Institute Genome Sequencing Center for Infectious Disease"/>
            <person name="Wu L."/>
            <person name="Ma J."/>
        </authorList>
    </citation>
    <scope>NUCLEOTIDE SEQUENCE [LARGE SCALE GENOMIC DNA]</scope>
    <source>
        <strain evidence="2">KCTC 12848</strain>
    </source>
</reference>
<dbReference type="Proteomes" id="UP001595833">
    <property type="component" value="Unassembled WGS sequence"/>
</dbReference>
<evidence type="ECO:0008006" key="3">
    <source>
        <dbReference type="Google" id="ProtNLM"/>
    </source>
</evidence>
<sequence length="66" mass="7020">MSTSTCSTLALTTERPALRPWAVDDAQAAVDVHGHAEVTRWLSPDMDRVPDLAAPTALRPPGSGHD</sequence>
<protein>
    <recommendedName>
        <fullName evidence="3">GNAT family N-acetyltransferase</fullName>
    </recommendedName>
</protein>
<comment type="caution">
    <text evidence="1">The sequence shown here is derived from an EMBL/GenBank/DDBJ whole genome shotgun (WGS) entry which is preliminary data.</text>
</comment>
<evidence type="ECO:0000313" key="1">
    <source>
        <dbReference type="EMBL" id="MFC5055664.1"/>
    </source>
</evidence>
<dbReference type="EMBL" id="JBHSJB010000016">
    <property type="protein sequence ID" value="MFC5055664.1"/>
    <property type="molecule type" value="Genomic_DNA"/>
</dbReference>
<proteinExistence type="predicted"/>
<keyword evidence="2" id="KW-1185">Reference proteome</keyword>
<dbReference type="RefSeq" id="WP_344040053.1">
    <property type="nucleotide sequence ID" value="NZ_BAAAKE010000020.1"/>
</dbReference>